<feature type="region of interest" description="Disordered" evidence="1">
    <location>
        <begin position="842"/>
        <end position="945"/>
    </location>
</feature>
<proteinExistence type="predicted"/>
<sequence length="945" mass="106025">MAVNDDLPWNTTRCNRLLRPLSSKLAKLRKELEIPQSAGGERRNSTNASALKASPRRSAHFSQPARKPRGGPEKRADPDWMPGAGPTGAGRKTYGGRGAKKSAGIQRAGANNGCSARPGEIAFTPLLARTGLHLQDSPQLQNSPLKKFSTKNRGPLIARVEQIQELKKQMPTEIGNLVKGLSEAYANLLQATALGEEKRWKGTRSLLGACLRKMPDYIELEEYFVQLDKEEEDDDEDRDISGEIYTHLETQFETTRGQGWRPFKQMVRAHGTSLLCNAFADQIIGLETLHLLVSHCLNAPAWDEAEKFLWSFLPSLKPLSMPNSLLANLFDEQRSLYLWMVKDFVNRTGRYRFLYDQLEYMISQELLPLEWLATQSVGPVWDRLVRSLSDGDHRTQENAFRLLETAIYAGIGLPDESVFEDGELDTVARQFKPSSRQEYRDALDTTFSSLLTVLCSIALVNHNRDDSSGEHTMKRITWVLDSIVIDFLKRKDMRVDLELLGPIAENMQTFAQRAVWTIFACFLVHLEGCQLDAGMITLHTPMIAGTITWVASQYSSEHIDISSILATLPEFASSAARGTGKIWKDDGFDQIQRLVQGMLLLSGVRLPHKLWTMKRLALESATEFAHNTRDAEHIGYARDIEKTMRTRGHVVIFHSPQKNESPSAGGGFRWEEGIGEWVTCTPFAKQDVKRVTKKPLRALELLRTPEPSSQDNASDAEELPAQTPSIAMWANLDHEDDDDAFPQSSPVKKVPRISISSLGKRSRSHLTMVLVPSKRARMSPPGTPVVFYPELPRESLDPEEEGVRRSRRSKNAINISGSGLRIQRSRSSGLRNLQRRTYEEVNDIDIDIEGDSSNSDDSDPSTSFSSSSSMDDKPQTVPTERAQPSLHKRCKQQAATDDDNRDELSKTPGIKRRTSGRQVQGMREWWKVDGGMVEDAGSEDELSFQ</sequence>
<organism evidence="2 3">
    <name type="scientific">Lentithecium fluviatile CBS 122367</name>
    <dbReference type="NCBI Taxonomy" id="1168545"/>
    <lineage>
        <taxon>Eukaryota</taxon>
        <taxon>Fungi</taxon>
        <taxon>Dikarya</taxon>
        <taxon>Ascomycota</taxon>
        <taxon>Pezizomycotina</taxon>
        <taxon>Dothideomycetes</taxon>
        <taxon>Pleosporomycetidae</taxon>
        <taxon>Pleosporales</taxon>
        <taxon>Massarineae</taxon>
        <taxon>Lentitheciaceae</taxon>
        <taxon>Lentithecium</taxon>
    </lineage>
</organism>
<feature type="compositionally biased region" description="Acidic residues" evidence="1">
    <location>
        <begin position="842"/>
        <end position="859"/>
    </location>
</feature>
<dbReference type="Proteomes" id="UP000799291">
    <property type="component" value="Unassembled WGS sequence"/>
</dbReference>
<evidence type="ECO:0000256" key="1">
    <source>
        <dbReference type="SAM" id="MobiDB-lite"/>
    </source>
</evidence>
<dbReference type="AlphaFoldDB" id="A0A6G1IQZ4"/>
<name>A0A6G1IQZ4_9PLEO</name>
<keyword evidence="3" id="KW-1185">Reference proteome</keyword>
<dbReference type="EMBL" id="MU005597">
    <property type="protein sequence ID" value="KAF2680289.1"/>
    <property type="molecule type" value="Genomic_DNA"/>
</dbReference>
<feature type="region of interest" description="Disordered" evidence="1">
    <location>
        <begin position="32"/>
        <end position="103"/>
    </location>
</feature>
<feature type="region of interest" description="Disordered" evidence="1">
    <location>
        <begin position="700"/>
        <end position="719"/>
    </location>
</feature>
<protein>
    <submittedName>
        <fullName evidence="2">Uncharacterized protein</fullName>
    </submittedName>
</protein>
<evidence type="ECO:0000313" key="3">
    <source>
        <dbReference type="Proteomes" id="UP000799291"/>
    </source>
</evidence>
<feature type="compositionally biased region" description="Acidic residues" evidence="1">
    <location>
        <begin position="936"/>
        <end position="945"/>
    </location>
</feature>
<reference evidence="2" key="1">
    <citation type="journal article" date="2020" name="Stud. Mycol.">
        <title>101 Dothideomycetes genomes: a test case for predicting lifestyles and emergence of pathogens.</title>
        <authorList>
            <person name="Haridas S."/>
            <person name="Albert R."/>
            <person name="Binder M."/>
            <person name="Bloem J."/>
            <person name="Labutti K."/>
            <person name="Salamov A."/>
            <person name="Andreopoulos B."/>
            <person name="Baker S."/>
            <person name="Barry K."/>
            <person name="Bills G."/>
            <person name="Bluhm B."/>
            <person name="Cannon C."/>
            <person name="Castanera R."/>
            <person name="Culley D."/>
            <person name="Daum C."/>
            <person name="Ezra D."/>
            <person name="Gonzalez J."/>
            <person name="Henrissat B."/>
            <person name="Kuo A."/>
            <person name="Liang C."/>
            <person name="Lipzen A."/>
            <person name="Lutzoni F."/>
            <person name="Magnuson J."/>
            <person name="Mondo S."/>
            <person name="Nolan M."/>
            <person name="Ohm R."/>
            <person name="Pangilinan J."/>
            <person name="Park H.-J."/>
            <person name="Ramirez L."/>
            <person name="Alfaro M."/>
            <person name="Sun H."/>
            <person name="Tritt A."/>
            <person name="Yoshinaga Y."/>
            <person name="Zwiers L.-H."/>
            <person name="Turgeon B."/>
            <person name="Goodwin S."/>
            <person name="Spatafora J."/>
            <person name="Crous P."/>
            <person name="Grigoriev I."/>
        </authorList>
    </citation>
    <scope>NUCLEOTIDE SEQUENCE</scope>
    <source>
        <strain evidence="2">CBS 122367</strain>
    </source>
</reference>
<feature type="compositionally biased region" description="Gly residues" evidence="1">
    <location>
        <begin position="85"/>
        <end position="97"/>
    </location>
</feature>
<gene>
    <name evidence="2" type="ORF">K458DRAFT_421517</name>
</gene>
<dbReference type="OrthoDB" id="4159838at2759"/>
<feature type="region of interest" description="Disordered" evidence="1">
    <location>
        <begin position="775"/>
        <end position="820"/>
    </location>
</feature>
<feature type="compositionally biased region" description="Low complexity" evidence="1">
    <location>
        <begin position="860"/>
        <end position="869"/>
    </location>
</feature>
<feature type="compositionally biased region" description="Basic and acidic residues" evidence="1">
    <location>
        <begin position="791"/>
        <end position="804"/>
    </location>
</feature>
<evidence type="ECO:0000313" key="2">
    <source>
        <dbReference type="EMBL" id="KAF2680289.1"/>
    </source>
</evidence>
<accession>A0A6G1IQZ4</accession>